<keyword evidence="2" id="KW-1185">Reference proteome</keyword>
<proteinExistence type="predicted"/>
<name>A0ACB8Y8D3_ARCLA</name>
<protein>
    <submittedName>
        <fullName evidence="1">Uncharacterized protein</fullName>
    </submittedName>
</protein>
<dbReference type="Proteomes" id="UP001055879">
    <property type="component" value="Linkage Group LG13"/>
</dbReference>
<accession>A0ACB8Y8D3</accession>
<reference evidence="2" key="1">
    <citation type="journal article" date="2022" name="Mol. Ecol. Resour.">
        <title>The genomes of chicory, endive, great burdock and yacon provide insights into Asteraceae palaeo-polyploidization history and plant inulin production.</title>
        <authorList>
            <person name="Fan W."/>
            <person name="Wang S."/>
            <person name="Wang H."/>
            <person name="Wang A."/>
            <person name="Jiang F."/>
            <person name="Liu H."/>
            <person name="Zhao H."/>
            <person name="Xu D."/>
            <person name="Zhang Y."/>
        </authorList>
    </citation>
    <scope>NUCLEOTIDE SEQUENCE [LARGE SCALE GENOMIC DNA]</scope>
    <source>
        <strain evidence="2">cv. Niubang</strain>
    </source>
</reference>
<organism evidence="1 2">
    <name type="scientific">Arctium lappa</name>
    <name type="common">Greater burdock</name>
    <name type="synonym">Lappa major</name>
    <dbReference type="NCBI Taxonomy" id="4217"/>
    <lineage>
        <taxon>Eukaryota</taxon>
        <taxon>Viridiplantae</taxon>
        <taxon>Streptophyta</taxon>
        <taxon>Embryophyta</taxon>
        <taxon>Tracheophyta</taxon>
        <taxon>Spermatophyta</taxon>
        <taxon>Magnoliopsida</taxon>
        <taxon>eudicotyledons</taxon>
        <taxon>Gunneridae</taxon>
        <taxon>Pentapetalae</taxon>
        <taxon>asterids</taxon>
        <taxon>campanulids</taxon>
        <taxon>Asterales</taxon>
        <taxon>Asteraceae</taxon>
        <taxon>Carduoideae</taxon>
        <taxon>Cardueae</taxon>
        <taxon>Arctiinae</taxon>
        <taxon>Arctium</taxon>
    </lineage>
</organism>
<evidence type="ECO:0000313" key="2">
    <source>
        <dbReference type="Proteomes" id="UP001055879"/>
    </source>
</evidence>
<dbReference type="EMBL" id="CM042059">
    <property type="protein sequence ID" value="KAI3681167.1"/>
    <property type="molecule type" value="Genomic_DNA"/>
</dbReference>
<comment type="caution">
    <text evidence="1">The sequence shown here is derived from an EMBL/GenBank/DDBJ whole genome shotgun (WGS) entry which is preliminary data.</text>
</comment>
<gene>
    <name evidence="1" type="ORF">L6452_35951</name>
</gene>
<sequence>MDEEKESASILELPKGFLSQALSLNSPRDACRAAAISYEFKSAADSNAVWERLLPPDYFQVIGRAVSPVVFGSRKQLYLCLSDSHILLDRGYLSFKLDKSSGKKCFMLGARELSITWQHDTSYWEWQSIPESRFPELCILRKLCWLEIRGKIAAVMLSQNTAYAAYLVFRIARDSRGLAVLAKIIVSFGGIETETTNVFLQKRGARGILWHFPLQNNDGFPRKRRDGWIEIELGEFYCDERRDGEVEMAFEEIRHGNWKNGLVVEGIELRPKLVTTQE</sequence>
<evidence type="ECO:0000313" key="1">
    <source>
        <dbReference type="EMBL" id="KAI3681167.1"/>
    </source>
</evidence>
<reference evidence="1 2" key="2">
    <citation type="journal article" date="2022" name="Mol. Ecol. Resour.">
        <title>The genomes of chicory, endive, great burdock and yacon provide insights into Asteraceae paleo-polyploidization history and plant inulin production.</title>
        <authorList>
            <person name="Fan W."/>
            <person name="Wang S."/>
            <person name="Wang H."/>
            <person name="Wang A."/>
            <person name="Jiang F."/>
            <person name="Liu H."/>
            <person name="Zhao H."/>
            <person name="Xu D."/>
            <person name="Zhang Y."/>
        </authorList>
    </citation>
    <scope>NUCLEOTIDE SEQUENCE [LARGE SCALE GENOMIC DNA]</scope>
    <source>
        <strain evidence="2">cv. Niubang</strain>
    </source>
</reference>